<sequence length="413" mass="43338">MADFTAGQPISLLTQATLADGSVVDVEVGRQGADGIVTAVRPSAGPATGDGVLDLSGHLLLTAPAEPHAHLDKALSFDELRPEPGDLHHSIATWKAGSARFDEHSFRRRARAAALAMLRNGTTAVRTHVDVLAGADPLRGIRAVDAVRRELRGLMDIQIVALIKAYSDVELLYGALDAGADLVGGSPHSAPDPAAELERLLGVAEDRGVGADLHTDEFLHGDHHTLPGFADRVIRWPGDRMRTASHCTRLSMMTAAELDDLLPRIAASGLGVVANPITNLYIHARDVPTATPRGIAPLQRLRDAGVPVAAGADNVRDPFNPLGRSDALETAMLTVVAAHLPPHDALALVTDEARAVIGLPQAGPRRGARADLLAVRGTSVPDVIANAPADRVVIHDGNLVSRSVTDTWTAAQG</sequence>
<dbReference type="Pfam" id="PF07969">
    <property type="entry name" value="Amidohydro_3"/>
    <property type="match status" value="1"/>
</dbReference>
<evidence type="ECO:0000259" key="1">
    <source>
        <dbReference type="Pfam" id="PF07969"/>
    </source>
</evidence>
<accession>A0A1W9YQU9</accession>
<evidence type="ECO:0000313" key="2">
    <source>
        <dbReference type="EMBL" id="ORA02369.1"/>
    </source>
</evidence>
<dbReference type="InterPro" id="IPR032466">
    <property type="entry name" value="Metal_Hydrolase"/>
</dbReference>
<evidence type="ECO:0000313" key="3">
    <source>
        <dbReference type="Proteomes" id="UP000192366"/>
    </source>
</evidence>
<dbReference type="Gene3D" id="2.30.40.10">
    <property type="entry name" value="Urease, subunit C, domain 1"/>
    <property type="match status" value="1"/>
</dbReference>
<dbReference type="STRING" id="564198.BST17_24160"/>
<organism evidence="2 3">
    <name type="scientific">Mycolicibacterium bacteremicum</name>
    <name type="common">Mycobacterium bacteremicum</name>
    <dbReference type="NCBI Taxonomy" id="564198"/>
    <lineage>
        <taxon>Bacteria</taxon>
        <taxon>Bacillati</taxon>
        <taxon>Actinomycetota</taxon>
        <taxon>Actinomycetes</taxon>
        <taxon>Mycobacteriales</taxon>
        <taxon>Mycobacteriaceae</taxon>
        <taxon>Mycolicibacterium</taxon>
    </lineage>
</organism>
<dbReference type="SUPFAM" id="SSF51556">
    <property type="entry name" value="Metallo-dependent hydrolases"/>
    <property type="match status" value="1"/>
</dbReference>
<protein>
    <submittedName>
        <fullName evidence="2">Cytosine deaminase</fullName>
    </submittedName>
</protein>
<dbReference type="Proteomes" id="UP000192366">
    <property type="component" value="Unassembled WGS sequence"/>
</dbReference>
<dbReference type="PANTHER" id="PTHR32027:SF9">
    <property type="entry name" value="BLL3847 PROTEIN"/>
    <property type="match status" value="1"/>
</dbReference>
<proteinExistence type="predicted"/>
<dbReference type="GO" id="GO:0016814">
    <property type="term" value="F:hydrolase activity, acting on carbon-nitrogen (but not peptide) bonds, in cyclic amidines"/>
    <property type="evidence" value="ECO:0007669"/>
    <property type="project" value="TreeGrafter"/>
</dbReference>
<dbReference type="AlphaFoldDB" id="A0A1W9YQU9"/>
<dbReference type="InterPro" id="IPR013108">
    <property type="entry name" value="Amidohydro_3"/>
</dbReference>
<feature type="domain" description="Amidohydrolase 3" evidence="1">
    <location>
        <begin position="102"/>
        <end position="400"/>
    </location>
</feature>
<keyword evidence="3" id="KW-1185">Reference proteome</keyword>
<comment type="caution">
    <text evidence="2">The sequence shown here is derived from an EMBL/GenBank/DDBJ whole genome shotgun (WGS) entry which is preliminary data.</text>
</comment>
<dbReference type="InterPro" id="IPR052349">
    <property type="entry name" value="Metallo-hydrolase_Enzymes"/>
</dbReference>
<reference evidence="2 3" key="1">
    <citation type="submission" date="2017-02" db="EMBL/GenBank/DDBJ databases">
        <title>The new phylogeny of genus Mycobacterium.</title>
        <authorList>
            <person name="Tortoli E."/>
            <person name="Trovato A."/>
            <person name="Cirillo D.M."/>
        </authorList>
    </citation>
    <scope>NUCLEOTIDE SEQUENCE [LARGE SCALE GENOMIC DNA]</scope>
    <source>
        <strain evidence="2 3">DSM 45578</strain>
    </source>
</reference>
<dbReference type="PANTHER" id="PTHR32027">
    <property type="entry name" value="CYTOSINE DEAMINASE"/>
    <property type="match status" value="1"/>
</dbReference>
<gene>
    <name evidence="2" type="ORF">BST17_24160</name>
</gene>
<dbReference type="InterPro" id="IPR011059">
    <property type="entry name" value="Metal-dep_hydrolase_composite"/>
</dbReference>
<dbReference type="EMBL" id="MVHJ01000030">
    <property type="protein sequence ID" value="ORA02369.1"/>
    <property type="molecule type" value="Genomic_DNA"/>
</dbReference>
<dbReference type="Gene3D" id="3.20.20.140">
    <property type="entry name" value="Metal-dependent hydrolases"/>
    <property type="match status" value="1"/>
</dbReference>
<name>A0A1W9YQU9_MYCBA</name>